<sequence>MTAVSFLGFFVLIMGNLLLRGGIDVGLTGQLRIDRIVGNNVILTMEPNSSREYVLFGKGIGFSCKGQKFIDAEDPRIEKRYRLDDRDKALHYHSLLEELDPEVVQISEQIIDEIRERLGTPVDPKVYFALPSHIQFVVYRLRNGMEIVNPFLYETKMCYPQEFKIAAKAAKMISEKFDVTIPEDEVGFLTYHVYSAAGSVTAGQMVQLTELMNEIVERIEGWREAPMSKKSSDYARLIMHLRYMMERILQNKESENPFSAEIKDKIPTEHRKAELIAKMIGERLNVKVSTDEIGYLAMHLYRLFRSVDTE</sequence>
<comment type="caution">
    <text evidence="3">The sequence shown here is derived from an EMBL/GenBank/DDBJ whole genome shotgun (WGS) entry which is preliminary data.</text>
</comment>
<dbReference type="Gene3D" id="2.30.24.10">
    <property type="entry name" value="CAT RNA-binding domain"/>
    <property type="match status" value="1"/>
</dbReference>
<feature type="domain" description="PRD" evidence="2">
    <location>
        <begin position="204"/>
        <end position="310"/>
    </location>
</feature>
<name>A0ABQ6NJ99_9BACL</name>
<dbReference type="InterPro" id="IPR011608">
    <property type="entry name" value="PRD"/>
</dbReference>
<protein>
    <submittedName>
        <fullName evidence="3">Transcription antiterminator BglG</fullName>
    </submittedName>
</protein>
<evidence type="ECO:0000259" key="2">
    <source>
        <dbReference type="PROSITE" id="PS51372"/>
    </source>
</evidence>
<accession>A0ABQ6NJ99</accession>
<dbReference type="Pfam" id="PF03123">
    <property type="entry name" value="CAT_RBD"/>
    <property type="match status" value="1"/>
</dbReference>
<dbReference type="SUPFAM" id="SSF50151">
    <property type="entry name" value="SacY-like RNA-binding domain"/>
    <property type="match status" value="1"/>
</dbReference>
<dbReference type="InterPro" id="IPR036634">
    <property type="entry name" value="PRD_sf"/>
</dbReference>
<dbReference type="Pfam" id="PF00874">
    <property type="entry name" value="PRD"/>
    <property type="match status" value="2"/>
</dbReference>
<keyword evidence="4" id="KW-1185">Reference proteome</keyword>
<dbReference type="PANTHER" id="PTHR30185">
    <property type="entry name" value="CRYPTIC BETA-GLUCOSIDE BGL OPERON ANTITERMINATOR"/>
    <property type="match status" value="1"/>
</dbReference>
<reference evidence="3 4" key="1">
    <citation type="submission" date="2023-05" db="EMBL/GenBank/DDBJ databases">
        <title>Draft genome of Paenibacillus sp. CCS26.</title>
        <authorList>
            <person name="Akita H."/>
            <person name="Shinto Y."/>
            <person name="Kimura Z."/>
        </authorList>
    </citation>
    <scope>NUCLEOTIDE SEQUENCE [LARGE SCALE GENOMIC DNA]</scope>
    <source>
        <strain evidence="3 4">CCS26</strain>
    </source>
</reference>
<dbReference type="PROSITE" id="PS51372">
    <property type="entry name" value="PRD_2"/>
    <property type="match status" value="2"/>
</dbReference>
<proteinExistence type="predicted"/>
<dbReference type="SMART" id="SM01061">
    <property type="entry name" value="CAT_RBD"/>
    <property type="match status" value="1"/>
</dbReference>
<dbReference type="Gene3D" id="1.10.1790.10">
    <property type="entry name" value="PRD domain"/>
    <property type="match status" value="2"/>
</dbReference>
<evidence type="ECO:0000313" key="3">
    <source>
        <dbReference type="EMBL" id="GMK44272.1"/>
    </source>
</evidence>
<dbReference type="InterPro" id="IPR050661">
    <property type="entry name" value="BglG_antiterminators"/>
</dbReference>
<dbReference type="InterPro" id="IPR036650">
    <property type="entry name" value="CAT_RNA-bd_dom_sf"/>
</dbReference>
<evidence type="ECO:0000313" key="4">
    <source>
        <dbReference type="Proteomes" id="UP001285921"/>
    </source>
</evidence>
<keyword evidence="1" id="KW-0677">Repeat</keyword>
<dbReference type="InterPro" id="IPR004341">
    <property type="entry name" value="CAT_RNA-bd_dom"/>
</dbReference>
<organism evidence="3 4">
    <name type="scientific">Paenibacillus glycanilyticus</name>
    <dbReference type="NCBI Taxonomy" id="126569"/>
    <lineage>
        <taxon>Bacteria</taxon>
        <taxon>Bacillati</taxon>
        <taxon>Bacillota</taxon>
        <taxon>Bacilli</taxon>
        <taxon>Bacillales</taxon>
        <taxon>Paenibacillaceae</taxon>
        <taxon>Paenibacillus</taxon>
    </lineage>
</organism>
<dbReference type="PANTHER" id="PTHR30185:SF16">
    <property type="entry name" value="PROTEIN GLCT"/>
    <property type="match status" value="1"/>
</dbReference>
<feature type="domain" description="PRD" evidence="2">
    <location>
        <begin position="98"/>
        <end position="203"/>
    </location>
</feature>
<evidence type="ECO:0000256" key="1">
    <source>
        <dbReference type="ARBA" id="ARBA00022737"/>
    </source>
</evidence>
<dbReference type="SUPFAM" id="SSF63520">
    <property type="entry name" value="PTS-regulatory domain, PRD"/>
    <property type="match status" value="2"/>
</dbReference>
<dbReference type="Proteomes" id="UP001285921">
    <property type="component" value="Unassembled WGS sequence"/>
</dbReference>
<dbReference type="EMBL" id="BTCL01000003">
    <property type="protein sequence ID" value="GMK44272.1"/>
    <property type="molecule type" value="Genomic_DNA"/>
</dbReference>
<gene>
    <name evidence="3" type="ORF">PghCCS26_13990</name>
</gene>